<dbReference type="RefSeq" id="XP_010515471.1">
    <property type="nucleotide sequence ID" value="XM_010517169.2"/>
</dbReference>
<feature type="region of interest" description="Disordered" evidence="1">
    <location>
        <begin position="1"/>
        <end position="27"/>
    </location>
</feature>
<reference evidence="3" key="2">
    <citation type="submission" date="2025-08" db="UniProtKB">
        <authorList>
            <consortium name="RefSeq"/>
        </authorList>
    </citation>
    <scope>IDENTIFICATION</scope>
    <source>
        <tissue evidence="3">Leaf</tissue>
    </source>
</reference>
<name>A0ABM0ZGN2_CAMSA</name>
<proteinExistence type="predicted"/>
<dbReference type="PANTHER" id="PTHR35291:SF3">
    <property type="entry name" value="PROTEIN SHROOM-LIKE"/>
    <property type="match status" value="1"/>
</dbReference>
<reference evidence="2" key="1">
    <citation type="journal article" date="2014" name="Nat. Commun.">
        <title>The emerging biofuel crop Camelina sativa retains a highly undifferentiated hexaploid genome structure.</title>
        <authorList>
            <person name="Kagale S."/>
            <person name="Koh C."/>
            <person name="Nixon J."/>
            <person name="Bollina V."/>
            <person name="Clarke W.E."/>
            <person name="Tuteja R."/>
            <person name="Spillane C."/>
            <person name="Robinson S.J."/>
            <person name="Links M.G."/>
            <person name="Clarke C."/>
            <person name="Higgins E.E."/>
            <person name="Huebert T."/>
            <person name="Sharpe A.G."/>
            <person name="Parkin I.A."/>
        </authorList>
    </citation>
    <scope>NUCLEOTIDE SEQUENCE [LARGE SCALE GENOMIC DNA]</scope>
    <source>
        <strain evidence="2">cv. DH55</strain>
    </source>
</reference>
<accession>A0ABM0ZGN2</accession>
<keyword evidence="2" id="KW-1185">Reference proteome</keyword>
<organism evidence="2 3">
    <name type="scientific">Camelina sativa</name>
    <name type="common">False flax</name>
    <name type="synonym">Myagrum sativum</name>
    <dbReference type="NCBI Taxonomy" id="90675"/>
    <lineage>
        <taxon>Eukaryota</taxon>
        <taxon>Viridiplantae</taxon>
        <taxon>Streptophyta</taxon>
        <taxon>Embryophyta</taxon>
        <taxon>Tracheophyta</taxon>
        <taxon>Spermatophyta</taxon>
        <taxon>Magnoliopsida</taxon>
        <taxon>eudicotyledons</taxon>
        <taxon>Gunneridae</taxon>
        <taxon>Pentapetalae</taxon>
        <taxon>rosids</taxon>
        <taxon>malvids</taxon>
        <taxon>Brassicales</taxon>
        <taxon>Brassicaceae</taxon>
        <taxon>Camelineae</taxon>
        <taxon>Camelina</taxon>
    </lineage>
</organism>
<evidence type="ECO:0000313" key="3">
    <source>
        <dbReference type="RefSeq" id="XP_010515471.1"/>
    </source>
</evidence>
<dbReference type="GeneID" id="104791317"/>
<dbReference type="PANTHER" id="PTHR35291">
    <property type="entry name" value="PROTEIN SHROOM-LIKE"/>
    <property type="match status" value="1"/>
</dbReference>
<feature type="compositionally biased region" description="Basic and acidic residues" evidence="1">
    <location>
        <begin position="12"/>
        <end position="27"/>
    </location>
</feature>
<dbReference type="Proteomes" id="UP000694864">
    <property type="component" value="Chromosome 6"/>
</dbReference>
<feature type="region of interest" description="Disordered" evidence="1">
    <location>
        <begin position="72"/>
        <end position="98"/>
    </location>
</feature>
<protein>
    <submittedName>
        <fullName evidence="3">Uncharacterized protein LOC104791317</fullName>
    </submittedName>
</protein>
<evidence type="ECO:0000256" key="1">
    <source>
        <dbReference type="SAM" id="MobiDB-lite"/>
    </source>
</evidence>
<gene>
    <name evidence="3" type="primary">LOC104791317</name>
</gene>
<evidence type="ECO:0000313" key="2">
    <source>
        <dbReference type="Proteomes" id="UP000694864"/>
    </source>
</evidence>
<sequence>MSQSKLGLLLKHHQEEKDSRTHLTQEKKKTSTFFIHTTPETMFRAMSTRKPHGGYEKLGEEEARLKRVASVPAGVYGQSRNPMDQEVKKTPTTVKPTGGSVHPLFSFFDVHFQRKKKKSTTKKKSLATSKPEFARYMEYVKEGGVWDPSSNAPVIHYR</sequence>